<proteinExistence type="predicted"/>
<dbReference type="InParanoid" id="A0A2P5G1A2"/>
<comment type="caution">
    <text evidence="1">The sequence shown here is derived from an EMBL/GenBank/DDBJ whole genome shotgun (WGS) entry which is preliminary data.</text>
</comment>
<accession>A0A2P5G1A2</accession>
<evidence type="ECO:0000313" key="2">
    <source>
        <dbReference type="Proteomes" id="UP000237000"/>
    </source>
</evidence>
<dbReference type="EMBL" id="JXTC01000001">
    <property type="protein sequence ID" value="POO03830.1"/>
    <property type="molecule type" value="Genomic_DNA"/>
</dbReference>
<dbReference type="AlphaFoldDB" id="A0A2P5G1A2"/>
<dbReference type="OrthoDB" id="10507896at2759"/>
<dbReference type="Proteomes" id="UP000237000">
    <property type="component" value="Unassembled WGS sequence"/>
</dbReference>
<protein>
    <submittedName>
        <fullName evidence="1">Uncharacterized protein</fullName>
    </submittedName>
</protein>
<organism evidence="1 2">
    <name type="scientific">Trema orientale</name>
    <name type="common">Charcoal tree</name>
    <name type="synonym">Celtis orientalis</name>
    <dbReference type="NCBI Taxonomy" id="63057"/>
    <lineage>
        <taxon>Eukaryota</taxon>
        <taxon>Viridiplantae</taxon>
        <taxon>Streptophyta</taxon>
        <taxon>Embryophyta</taxon>
        <taxon>Tracheophyta</taxon>
        <taxon>Spermatophyta</taxon>
        <taxon>Magnoliopsida</taxon>
        <taxon>eudicotyledons</taxon>
        <taxon>Gunneridae</taxon>
        <taxon>Pentapetalae</taxon>
        <taxon>rosids</taxon>
        <taxon>fabids</taxon>
        <taxon>Rosales</taxon>
        <taxon>Cannabaceae</taxon>
        <taxon>Trema</taxon>
    </lineage>
</organism>
<keyword evidence="2" id="KW-1185">Reference proteome</keyword>
<name>A0A2P5G1A2_TREOI</name>
<sequence length="90" mass="10497">MEKKKCVSANERAAREEHLLFSLSEKGLEMQSTDGRVLDQTYAKLFTFNTEHLLDITLTTIQSLKAHELSCELSFLLMFQNIVNWEKFQK</sequence>
<gene>
    <name evidence="1" type="ORF">TorRG33x02_001340</name>
</gene>
<evidence type="ECO:0000313" key="1">
    <source>
        <dbReference type="EMBL" id="POO03830.1"/>
    </source>
</evidence>
<reference evidence="2" key="1">
    <citation type="submission" date="2016-06" db="EMBL/GenBank/DDBJ databases">
        <title>Parallel loss of symbiosis genes in relatives of nitrogen-fixing non-legume Parasponia.</title>
        <authorList>
            <person name="Van Velzen R."/>
            <person name="Holmer R."/>
            <person name="Bu F."/>
            <person name="Rutten L."/>
            <person name="Van Zeijl A."/>
            <person name="Liu W."/>
            <person name="Santuari L."/>
            <person name="Cao Q."/>
            <person name="Sharma T."/>
            <person name="Shen D."/>
            <person name="Roswanjaya Y."/>
            <person name="Wardhani T."/>
            <person name="Kalhor M.S."/>
            <person name="Jansen J."/>
            <person name="Van den Hoogen J."/>
            <person name="Gungor B."/>
            <person name="Hartog M."/>
            <person name="Hontelez J."/>
            <person name="Verver J."/>
            <person name="Yang W.-C."/>
            <person name="Schijlen E."/>
            <person name="Repin R."/>
            <person name="Schilthuizen M."/>
            <person name="Schranz E."/>
            <person name="Heidstra R."/>
            <person name="Miyata K."/>
            <person name="Fedorova E."/>
            <person name="Kohlen W."/>
            <person name="Bisseling T."/>
            <person name="Smit S."/>
            <person name="Geurts R."/>
        </authorList>
    </citation>
    <scope>NUCLEOTIDE SEQUENCE [LARGE SCALE GENOMIC DNA]</scope>
    <source>
        <strain evidence="2">cv. RG33-2</strain>
    </source>
</reference>